<keyword evidence="7" id="KW-1133">Transmembrane helix</keyword>
<keyword evidence="5" id="KW-0410">Iron transport</keyword>
<dbReference type="NCBIfam" id="TIGR01297">
    <property type="entry name" value="CDF"/>
    <property type="match status" value="1"/>
</dbReference>
<evidence type="ECO:0000256" key="5">
    <source>
        <dbReference type="ARBA" id="ARBA00022496"/>
    </source>
</evidence>
<dbReference type="SUPFAM" id="SSF161111">
    <property type="entry name" value="Cation efflux protein transmembrane domain-like"/>
    <property type="match status" value="1"/>
</dbReference>
<comment type="function">
    <text evidence="10">Mitochondrial metal transporter involved in mitochondrial iron accumulation.</text>
</comment>
<keyword evidence="9" id="KW-0472">Membrane</keyword>
<accession>A0A0A8L4W7</accession>
<comment type="caution">
    <text evidence="13">The sequence shown here is derived from an EMBL/GenBank/DDBJ whole genome shotgun (WGS) entry which is preliminary data.</text>
</comment>
<proteinExistence type="inferred from homology"/>
<evidence type="ECO:0000256" key="8">
    <source>
        <dbReference type="ARBA" id="ARBA00023065"/>
    </source>
</evidence>
<dbReference type="PANTHER" id="PTHR43840:SF15">
    <property type="entry name" value="MITOCHONDRIAL METAL TRANSPORTER 1-RELATED"/>
    <property type="match status" value="1"/>
</dbReference>
<evidence type="ECO:0000256" key="10">
    <source>
        <dbReference type="ARBA" id="ARBA00055037"/>
    </source>
</evidence>
<dbReference type="InterPro" id="IPR027469">
    <property type="entry name" value="Cation_efflux_TMD_sf"/>
</dbReference>
<keyword evidence="4" id="KW-0813">Transport</keyword>
<dbReference type="GO" id="GO:0005739">
    <property type="term" value="C:mitochondrion"/>
    <property type="evidence" value="ECO:0007669"/>
    <property type="project" value="UniProtKB-ARBA"/>
</dbReference>
<dbReference type="GO" id="GO:0008324">
    <property type="term" value="F:monoatomic cation transmembrane transporter activity"/>
    <property type="evidence" value="ECO:0007669"/>
    <property type="project" value="InterPro"/>
</dbReference>
<gene>
    <name evidence="13" type="ORF">KLDO_g1560</name>
</gene>
<keyword evidence="3" id="KW-0408">Iron</keyword>
<sequence>MFVVYGKHFHTVPRVLSGAVSNRTFSASFHSYIGLKAKEATPGNANFTNEKKGNGKEALLEETASAKEQLENNPEFIRLAEDFSSHDHVHLQESETEENDSFKLGSMLTRTPQHANHAHTHGLGNPLLVLSREQFKKNPGVRITWIGLMTNVGLAIGKFTGGVMFHSQALIADSIHAISDLVSDFLTLFSVGLATRRPTNDYPYGYGKVETIGSLAVSSILTTAGLSIGWSSLCAIAGPAVPQAIVEFFAAHSHGHSHSHVHAVTDINAAWIAGGSIILKEWIYKATKKVAIQTKSNVLMANAWHHRVDSLTSLVALVTISSGYLFNIQSLDAVGGLIVSGLVVKAGSQGMVASIKELIDKSLPPTDSRFVEIETMTKEILSKLISNNNSKKPYRIVDLTVLTSGPNMHATLTLEAPLQRWDNVLTVSEFEIVTDHLRSVLYKNIPTLRRLNIEYIEERPQLSEEEKLELEKQKNHGQSPIPETETKVSESNSHGHSHSHMGLGDHSHKH</sequence>
<dbReference type="Pfam" id="PF01545">
    <property type="entry name" value="Cation_efflux"/>
    <property type="match status" value="1"/>
</dbReference>
<evidence type="ECO:0000256" key="7">
    <source>
        <dbReference type="ARBA" id="ARBA00022989"/>
    </source>
</evidence>
<dbReference type="PANTHER" id="PTHR43840">
    <property type="entry name" value="MITOCHONDRIAL METAL TRANSPORTER 1-RELATED"/>
    <property type="match status" value="1"/>
</dbReference>
<keyword evidence="8" id="KW-0406">Ion transport</keyword>
<evidence type="ECO:0000259" key="12">
    <source>
        <dbReference type="Pfam" id="PF01545"/>
    </source>
</evidence>
<comment type="subcellular location">
    <subcellularLocation>
        <location evidence="1">Membrane</location>
        <topology evidence="1">Multi-pass membrane protein</topology>
    </subcellularLocation>
</comment>
<dbReference type="EMBL" id="CCBQ010000021">
    <property type="protein sequence ID" value="CDO93258.1"/>
    <property type="molecule type" value="Genomic_DNA"/>
</dbReference>
<evidence type="ECO:0000256" key="1">
    <source>
        <dbReference type="ARBA" id="ARBA00004141"/>
    </source>
</evidence>
<dbReference type="AlphaFoldDB" id="A0A0A8L4W7"/>
<evidence type="ECO:0000256" key="11">
    <source>
        <dbReference type="SAM" id="MobiDB-lite"/>
    </source>
</evidence>
<keyword evidence="14" id="KW-1185">Reference proteome</keyword>
<evidence type="ECO:0000313" key="13">
    <source>
        <dbReference type="EMBL" id="CDO93258.1"/>
    </source>
</evidence>
<evidence type="ECO:0000256" key="9">
    <source>
        <dbReference type="ARBA" id="ARBA00023136"/>
    </source>
</evidence>
<reference evidence="13 14" key="1">
    <citation type="submission" date="2014-03" db="EMBL/GenBank/DDBJ databases">
        <title>The genome of Kluyveromyces dobzhanskii.</title>
        <authorList>
            <person name="Nystedt B."/>
            <person name="Astrom S."/>
        </authorList>
    </citation>
    <scope>NUCLEOTIDE SEQUENCE [LARGE SCALE GENOMIC DNA]</scope>
    <source>
        <strain evidence="13 14">CBS 2104</strain>
    </source>
</reference>
<dbReference type="Gene3D" id="1.20.1510.10">
    <property type="entry name" value="Cation efflux protein transmembrane domain"/>
    <property type="match status" value="1"/>
</dbReference>
<dbReference type="GO" id="GO:0016020">
    <property type="term" value="C:membrane"/>
    <property type="evidence" value="ECO:0007669"/>
    <property type="project" value="UniProtKB-SubCell"/>
</dbReference>
<feature type="region of interest" description="Disordered" evidence="11">
    <location>
        <begin position="466"/>
        <end position="510"/>
    </location>
</feature>
<dbReference type="GO" id="GO:0006826">
    <property type="term" value="P:iron ion transport"/>
    <property type="evidence" value="ECO:0007669"/>
    <property type="project" value="UniProtKB-KW"/>
</dbReference>
<dbReference type="GO" id="GO:0006879">
    <property type="term" value="P:intracellular iron ion homeostasis"/>
    <property type="evidence" value="ECO:0007669"/>
    <property type="project" value="UniProtKB-KW"/>
</dbReference>
<dbReference type="Proteomes" id="UP000031516">
    <property type="component" value="Unassembled WGS sequence"/>
</dbReference>
<keyword evidence="6" id="KW-0812">Transmembrane</keyword>
<name>A0A0A8L4W7_9SACH</name>
<dbReference type="InterPro" id="IPR002524">
    <property type="entry name" value="Cation_efflux"/>
</dbReference>
<dbReference type="FunFam" id="1.20.1510.10:FF:000013">
    <property type="entry name" value="Cation efflux family protein"/>
    <property type="match status" value="1"/>
</dbReference>
<dbReference type="InterPro" id="IPR050291">
    <property type="entry name" value="CDF_Transporter"/>
</dbReference>
<evidence type="ECO:0000256" key="4">
    <source>
        <dbReference type="ARBA" id="ARBA00022448"/>
    </source>
</evidence>
<evidence type="ECO:0000256" key="3">
    <source>
        <dbReference type="ARBA" id="ARBA00022434"/>
    </source>
</evidence>
<keyword evidence="3" id="KW-0409">Iron storage</keyword>
<evidence type="ECO:0000256" key="6">
    <source>
        <dbReference type="ARBA" id="ARBA00022692"/>
    </source>
</evidence>
<organism evidence="13 14">
    <name type="scientific">Kluyveromyces dobzhanskii CBS 2104</name>
    <dbReference type="NCBI Taxonomy" id="1427455"/>
    <lineage>
        <taxon>Eukaryota</taxon>
        <taxon>Fungi</taxon>
        <taxon>Dikarya</taxon>
        <taxon>Ascomycota</taxon>
        <taxon>Saccharomycotina</taxon>
        <taxon>Saccharomycetes</taxon>
        <taxon>Saccharomycetales</taxon>
        <taxon>Saccharomycetaceae</taxon>
        <taxon>Kluyveromyces</taxon>
    </lineage>
</organism>
<comment type="similarity">
    <text evidence="2">Belongs to the cation diffusion facilitator (CDF) transporter (TC 2.A.4) family. SLC30A subfamily.</text>
</comment>
<evidence type="ECO:0000313" key="14">
    <source>
        <dbReference type="Proteomes" id="UP000031516"/>
    </source>
</evidence>
<evidence type="ECO:0000256" key="2">
    <source>
        <dbReference type="ARBA" id="ARBA00008873"/>
    </source>
</evidence>
<feature type="domain" description="Cation efflux protein transmembrane" evidence="12">
    <location>
        <begin position="145"/>
        <end position="358"/>
    </location>
</feature>
<feature type="compositionally biased region" description="Low complexity" evidence="11">
    <location>
        <begin position="489"/>
        <end position="502"/>
    </location>
</feature>
<dbReference type="OrthoDB" id="435980at2759"/>
<protein>
    <submittedName>
        <fullName evidence="13">WGS project CCBQ000000000 data, contig 00043</fullName>
    </submittedName>
</protein>
<dbReference type="InterPro" id="IPR058533">
    <property type="entry name" value="Cation_efflux_TM"/>
</dbReference>